<protein>
    <submittedName>
        <fullName evidence="1">Uncharacterized protein</fullName>
    </submittedName>
</protein>
<dbReference type="EMBL" id="AZSP01000016">
    <property type="protein sequence ID" value="PVE13803.1"/>
    <property type="molecule type" value="Genomic_DNA"/>
</dbReference>
<dbReference type="OrthoDB" id="4336008at2"/>
<name>A0A2T7TF64_9ACTN</name>
<reference evidence="1 2" key="1">
    <citation type="submission" date="2013-12" db="EMBL/GenBank/DDBJ databases">
        <title>Annotated genome of Streptomyces scopuliridis.</title>
        <authorList>
            <person name="Olson J.B."/>
        </authorList>
    </citation>
    <scope>NUCLEOTIDE SEQUENCE [LARGE SCALE GENOMIC DNA]</scope>
    <source>
        <strain evidence="1 2">RB72</strain>
    </source>
</reference>
<comment type="caution">
    <text evidence="1">The sequence shown here is derived from an EMBL/GenBank/DDBJ whole genome shotgun (WGS) entry which is preliminary data.</text>
</comment>
<gene>
    <name evidence="1" type="ORF">Y717_08645</name>
</gene>
<proteinExistence type="predicted"/>
<dbReference type="AlphaFoldDB" id="A0A2T7TF64"/>
<accession>A0A2T7TF64</accession>
<keyword evidence="2" id="KW-1185">Reference proteome</keyword>
<sequence length="69" mass="7833">MHPGTHSDTHLRLHALRAAELRHEASAFRLRPPRANLRTRLGWSLVELGLRLVNRPVASGHRLVRPYAA</sequence>
<dbReference type="Proteomes" id="UP000245992">
    <property type="component" value="Unassembled WGS sequence"/>
</dbReference>
<evidence type="ECO:0000313" key="1">
    <source>
        <dbReference type="EMBL" id="PVE13803.1"/>
    </source>
</evidence>
<evidence type="ECO:0000313" key="2">
    <source>
        <dbReference type="Proteomes" id="UP000245992"/>
    </source>
</evidence>
<dbReference type="RefSeq" id="WP_037729014.1">
    <property type="nucleotide sequence ID" value="NZ_AZSP01000016.1"/>
</dbReference>
<organism evidence="1 2">
    <name type="scientific">Streptomyces scopuliridis RB72</name>
    <dbReference type="NCBI Taxonomy" id="1440053"/>
    <lineage>
        <taxon>Bacteria</taxon>
        <taxon>Bacillati</taxon>
        <taxon>Actinomycetota</taxon>
        <taxon>Actinomycetes</taxon>
        <taxon>Kitasatosporales</taxon>
        <taxon>Streptomycetaceae</taxon>
        <taxon>Streptomyces</taxon>
    </lineage>
</organism>
<dbReference type="STRING" id="1440053.GCA_000718095_06174"/>